<evidence type="ECO:0000313" key="2">
    <source>
        <dbReference type="Proteomes" id="UP000828390"/>
    </source>
</evidence>
<reference evidence="1" key="2">
    <citation type="submission" date="2020-11" db="EMBL/GenBank/DDBJ databases">
        <authorList>
            <person name="McCartney M.A."/>
            <person name="Auch B."/>
            <person name="Kono T."/>
            <person name="Mallez S."/>
            <person name="Becker A."/>
            <person name="Gohl D.M."/>
            <person name="Silverstein K.A.T."/>
            <person name="Koren S."/>
            <person name="Bechman K.B."/>
            <person name="Herman A."/>
            <person name="Abrahante J.E."/>
            <person name="Garbe J."/>
        </authorList>
    </citation>
    <scope>NUCLEOTIDE SEQUENCE</scope>
    <source>
        <strain evidence="1">Duluth1</strain>
        <tissue evidence="1">Whole animal</tissue>
    </source>
</reference>
<name>A0A9D3XZI4_DREPO</name>
<keyword evidence="2" id="KW-1185">Reference proteome</keyword>
<sequence>MAEGDEVYTWSETGSDHRYSGLYSRHSRVSQTISILRHSRHSQVIIREYKSPETQQNVLSSLLG</sequence>
<proteinExistence type="predicted"/>
<accession>A0A9D3XZI4</accession>
<organism evidence="1 2">
    <name type="scientific">Dreissena polymorpha</name>
    <name type="common">Zebra mussel</name>
    <name type="synonym">Mytilus polymorpha</name>
    <dbReference type="NCBI Taxonomy" id="45954"/>
    <lineage>
        <taxon>Eukaryota</taxon>
        <taxon>Metazoa</taxon>
        <taxon>Spiralia</taxon>
        <taxon>Lophotrochozoa</taxon>
        <taxon>Mollusca</taxon>
        <taxon>Bivalvia</taxon>
        <taxon>Autobranchia</taxon>
        <taxon>Heteroconchia</taxon>
        <taxon>Euheterodonta</taxon>
        <taxon>Imparidentia</taxon>
        <taxon>Neoheterodontei</taxon>
        <taxon>Myida</taxon>
        <taxon>Dreissenoidea</taxon>
        <taxon>Dreissenidae</taxon>
        <taxon>Dreissena</taxon>
    </lineage>
</organism>
<comment type="caution">
    <text evidence="1">The sequence shown here is derived from an EMBL/GenBank/DDBJ whole genome shotgun (WGS) entry which is preliminary data.</text>
</comment>
<dbReference type="EMBL" id="JAIWYP010000090">
    <property type="protein sequence ID" value="KAH3689882.1"/>
    <property type="molecule type" value="Genomic_DNA"/>
</dbReference>
<dbReference type="AlphaFoldDB" id="A0A9D3XZI4"/>
<dbReference type="Proteomes" id="UP000828390">
    <property type="component" value="Unassembled WGS sequence"/>
</dbReference>
<protein>
    <submittedName>
        <fullName evidence="1">Uncharacterized protein</fullName>
    </submittedName>
</protein>
<reference evidence="1" key="1">
    <citation type="journal article" date="2019" name="bioRxiv">
        <title>The Genome of the Zebra Mussel, Dreissena polymorpha: A Resource for Invasive Species Research.</title>
        <authorList>
            <person name="McCartney M.A."/>
            <person name="Auch B."/>
            <person name="Kono T."/>
            <person name="Mallez S."/>
            <person name="Zhang Y."/>
            <person name="Obille A."/>
            <person name="Becker A."/>
            <person name="Abrahante J.E."/>
            <person name="Garbe J."/>
            <person name="Badalamenti J.P."/>
            <person name="Herman A."/>
            <person name="Mangelson H."/>
            <person name="Liachko I."/>
            <person name="Sullivan S."/>
            <person name="Sone E.D."/>
            <person name="Koren S."/>
            <person name="Silverstein K.A.T."/>
            <person name="Beckman K.B."/>
            <person name="Gohl D.M."/>
        </authorList>
    </citation>
    <scope>NUCLEOTIDE SEQUENCE</scope>
    <source>
        <strain evidence="1">Duluth1</strain>
        <tissue evidence="1">Whole animal</tissue>
    </source>
</reference>
<evidence type="ECO:0000313" key="1">
    <source>
        <dbReference type="EMBL" id="KAH3689882.1"/>
    </source>
</evidence>
<gene>
    <name evidence="1" type="ORF">DPMN_192231</name>
</gene>